<protein>
    <submittedName>
        <fullName evidence="2">Uncharacterized protein</fullName>
    </submittedName>
</protein>
<name>A0A7S2P576_9STRA</name>
<proteinExistence type="predicted"/>
<feature type="compositionally biased region" description="Polar residues" evidence="1">
    <location>
        <begin position="60"/>
        <end position="72"/>
    </location>
</feature>
<dbReference type="AlphaFoldDB" id="A0A7S2P576"/>
<feature type="region of interest" description="Disordered" evidence="1">
    <location>
        <begin position="51"/>
        <end position="79"/>
    </location>
</feature>
<evidence type="ECO:0000256" key="1">
    <source>
        <dbReference type="SAM" id="MobiDB-lite"/>
    </source>
</evidence>
<sequence length="136" mass="14713">MSAISNIVPVCEARGIFFDLKMAYTGSMTEDISHDIESTMHCNDADYSMHGSTQDHDLTSSKYGMNAPTHSTRSIKSRSKSVSTQLNRFDLYGEIEAKSTVFCQGGAGLKNAVEAVCKKAGARFYGGRGGAREDLS</sequence>
<accession>A0A7S2P576</accession>
<reference evidence="2" key="1">
    <citation type="submission" date="2021-01" db="EMBL/GenBank/DDBJ databases">
        <authorList>
            <person name="Corre E."/>
            <person name="Pelletier E."/>
            <person name="Niang G."/>
            <person name="Scheremetjew M."/>
            <person name="Finn R."/>
            <person name="Kale V."/>
            <person name="Holt S."/>
            <person name="Cochrane G."/>
            <person name="Meng A."/>
            <person name="Brown T."/>
            <person name="Cohen L."/>
        </authorList>
    </citation>
    <scope>NUCLEOTIDE SEQUENCE</scope>
    <source>
        <strain evidence="2">SM1012Den-03</strain>
    </source>
</reference>
<gene>
    <name evidence="2" type="ORF">SMAR0320_LOCUS2859</name>
</gene>
<organism evidence="2">
    <name type="scientific">Skeletonema marinoi</name>
    <dbReference type="NCBI Taxonomy" id="267567"/>
    <lineage>
        <taxon>Eukaryota</taxon>
        <taxon>Sar</taxon>
        <taxon>Stramenopiles</taxon>
        <taxon>Ochrophyta</taxon>
        <taxon>Bacillariophyta</taxon>
        <taxon>Coscinodiscophyceae</taxon>
        <taxon>Thalassiosirophycidae</taxon>
        <taxon>Thalassiosirales</taxon>
        <taxon>Skeletonemataceae</taxon>
        <taxon>Skeletonema</taxon>
        <taxon>Skeletonema marinoi-dohrnii complex</taxon>
    </lineage>
</organism>
<evidence type="ECO:0000313" key="2">
    <source>
        <dbReference type="EMBL" id="CAD9578596.1"/>
    </source>
</evidence>
<dbReference type="EMBL" id="HBGZ01004207">
    <property type="protein sequence ID" value="CAD9578596.1"/>
    <property type="molecule type" value="Transcribed_RNA"/>
</dbReference>